<accession>E9SCE9</accession>
<evidence type="ECO:0000256" key="7">
    <source>
        <dbReference type="SAM" id="Phobius"/>
    </source>
</evidence>
<reference evidence="10 11" key="1">
    <citation type="submission" date="2011-02" db="EMBL/GenBank/DDBJ databases">
        <authorList>
            <person name="Nelson K.E."/>
            <person name="Sutton G."/>
            <person name="Torralba M."/>
            <person name="Durkin S."/>
            <person name="Harkins D."/>
            <person name="Montgomery R."/>
            <person name="Ziemer C."/>
            <person name="Klaassens E."/>
            <person name="Ocuiv P."/>
            <person name="Morrison M."/>
        </authorList>
    </citation>
    <scope>NUCLEOTIDE SEQUENCE [LARGE SCALE GENOMIC DNA]</scope>
    <source>
        <strain evidence="10 11">8</strain>
    </source>
</reference>
<dbReference type="PANTHER" id="PTHR30572:SF4">
    <property type="entry name" value="ABC TRANSPORTER PERMEASE YTRF"/>
    <property type="match status" value="1"/>
</dbReference>
<dbReference type="GO" id="GO:0022857">
    <property type="term" value="F:transmembrane transporter activity"/>
    <property type="evidence" value="ECO:0007669"/>
    <property type="project" value="TreeGrafter"/>
</dbReference>
<protein>
    <submittedName>
        <fullName evidence="10">Efflux ABC transporter, permease protein</fullName>
    </submittedName>
</protein>
<dbReference type="InterPro" id="IPR050250">
    <property type="entry name" value="Macrolide_Exporter_MacB"/>
</dbReference>
<dbReference type="eggNOG" id="COG0577">
    <property type="taxonomic scope" value="Bacteria"/>
</dbReference>
<gene>
    <name evidence="10" type="ORF">CUS_5862</name>
</gene>
<feature type="domain" description="ABC3 transporter permease C-terminal" evidence="8">
    <location>
        <begin position="268"/>
        <end position="378"/>
    </location>
</feature>
<comment type="similarity">
    <text evidence="6">Belongs to the ABC-4 integral membrane protein family.</text>
</comment>
<evidence type="ECO:0000313" key="10">
    <source>
        <dbReference type="EMBL" id="EGC03046.1"/>
    </source>
</evidence>
<evidence type="ECO:0000256" key="5">
    <source>
        <dbReference type="ARBA" id="ARBA00023136"/>
    </source>
</evidence>
<dbReference type="EMBL" id="ADKM02000080">
    <property type="protein sequence ID" value="EGC03046.1"/>
    <property type="molecule type" value="Genomic_DNA"/>
</dbReference>
<keyword evidence="3 7" id="KW-0812">Transmembrane</keyword>
<feature type="domain" description="MacB-like periplasmic core" evidence="9">
    <location>
        <begin position="23"/>
        <end position="229"/>
    </location>
</feature>
<dbReference type="GO" id="GO:0005886">
    <property type="term" value="C:plasma membrane"/>
    <property type="evidence" value="ECO:0007669"/>
    <property type="project" value="UniProtKB-SubCell"/>
</dbReference>
<dbReference type="RefSeq" id="WP_002849746.1">
    <property type="nucleotide sequence ID" value="NZ_ADKM02000080.1"/>
</dbReference>
<keyword evidence="2" id="KW-1003">Cell membrane</keyword>
<keyword evidence="4 7" id="KW-1133">Transmembrane helix</keyword>
<evidence type="ECO:0000256" key="4">
    <source>
        <dbReference type="ARBA" id="ARBA00022989"/>
    </source>
</evidence>
<dbReference type="PANTHER" id="PTHR30572">
    <property type="entry name" value="MEMBRANE COMPONENT OF TRANSPORTER-RELATED"/>
    <property type="match status" value="1"/>
</dbReference>
<dbReference type="Pfam" id="PF02687">
    <property type="entry name" value="FtsX"/>
    <property type="match status" value="1"/>
</dbReference>
<comment type="subcellular location">
    <subcellularLocation>
        <location evidence="1">Cell membrane</location>
        <topology evidence="1">Multi-pass membrane protein</topology>
    </subcellularLocation>
</comment>
<evidence type="ECO:0000256" key="1">
    <source>
        <dbReference type="ARBA" id="ARBA00004651"/>
    </source>
</evidence>
<name>E9SCE9_RUMAL</name>
<evidence type="ECO:0000313" key="11">
    <source>
        <dbReference type="Proteomes" id="UP000004259"/>
    </source>
</evidence>
<evidence type="ECO:0000256" key="2">
    <source>
        <dbReference type="ARBA" id="ARBA00022475"/>
    </source>
</evidence>
<feature type="transmembrane region" description="Helical" evidence="7">
    <location>
        <begin position="348"/>
        <end position="368"/>
    </location>
</feature>
<dbReference type="InterPro" id="IPR025857">
    <property type="entry name" value="MacB_PCD"/>
</dbReference>
<keyword evidence="5 7" id="KW-0472">Membrane</keyword>
<sequence>MKKRKMFIRMITASLMRRRSRMVVALLSIAIGATILSGLVSIYYDVPRQMGAEFRNYGANMIFTAGDDAFTLDDVRAGQSKIDSTQIVGVAPYRYENVRINDIPVVAAGTDPEGAKKASPYWRVEGEWFTGDSQLLIGASVAESFRLKAGDTIEVSYSPVSENDETTSDGEDEFVLDTYKPFTVMGVLQTGGSEENYIYMSLDALTELTGEEGTLDVAELSVSADAEQLAGYISEINGSVKNVHASLVKRVTASEATVLTKLQALVLLVTIVVLALTMICVATTMTAVVAERRKEIGLRKAIGASDKSIIQEFMGESMLLGLLGGLLGAVLGFVFAQQVSINVFSSSISFRPLLLPITVLASIAVTGISSLMPIRSATDVDPAIVLKGE</sequence>
<evidence type="ECO:0000256" key="3">
    <source>
        <dbReference type="ARBA" id="ARBA00022692"/>
    </source>
</evidence>
<organism evidence="10 11">
    <name type="scientific">Ruminococcus albus 8</name>
    <dbReference type="NCBI Taxonomy" id="246199"/>
    <lineage>
        <taxon>Bacteria</taxon>
        <taxon>Bacillati</taxon>
        <taxon>Bacillota</taxon>
        <taxon>Clostridia</taxon>
        <taxon>Eubacteriales</taxon>
        <taxon>Oscillospiraceae</taxon>
        <taxon>Ruminococcus</taxon>
    </lineage>
</organism>
<keyword evidence="11" id="KW-1185">Reference proteome</keyword>
<evidence type="ECO:0000256" key="6">
    <source>
        <dbReference type="ARBA" id="ARBA00038076"/>
    </source>
</evidence>
<feature type="transmembrane region" description="Helical" evidence="7">
    <location>
        <begin position="317"/>
        <end position="336"/>
    </location>
</feature>
<feature type="transmembrane region" description="Helical" evidence="7">
    <location>
        <begin position="264"/>
        <end position="290"/>
    </location>
</feature>
<dbReference type="OrthoDB" id="9770036at2"/>
<dbReference type="AlphaFoldDB" id="E9SCE9"/>
<comment type="caution">
    <text evidence="10">The sequence shown here is derived from an EMBL/GenBank/DDBJ whole genome shotgun (WGS) entry which is preliminary data.</text>
</comment>
<dbReference type="Pfam" id="PF12704">
    <property type="entry name" value="MacB_PCD"/>
    <property type="match status" value="1"/>
</dbReference>
<evidence type="ECO:0000259" key="9">
    <source>
        <dbReference type="Pfam" id="PF12704"/>
    </source>
</evidence>
<dbReference type="STRING" id="246199.CUS_5862"/>
<dbReference type="Proteomes" id="UP000004259">
    <property type="component" value="Unassembled WGS sequence"/>
</dbReference>
<dbReference type="InterPro" id="IPR003838">
    <property type="entry name" value="ABC3_permease_C"/>
</dbReference>
<proteinExistence type="inferred from homology"/>
<evidence type="ECO:0000259" key="8">
    <source>
        <dbReference type="Pfam" id="PF02687"/>
    </source>
</evidence>